<dbReference type="SFLD" id="SFLDG01140">
    <property type="entry name" value="C2.B:_Phosphomannomutase_and_P"/>
    <property type="match status" value="1"/>
</dbReference>
<dbReference type="RefSeq" id="WP_006778936.1">
    <property type="nucleotide sequence ID" value="NZ_CP040506.1"/>
</dbReference>
<dbReference type="OrthoDB" id="9810101at2"/>
<dbReference type="GO" id="GO:0005829">
    <property type="term" value="C:cytosol"/>
    <property type="evidence" value="ECO:0007669"/>
    <property type="project" value="TreeGrafter"/>
</dbReference>
<accession>G5IBW7</accession>
<dbReference type="NCBIfam" id="TIGR00099">
    <property type="entry name" value="Cof-subfamily"/>
    <property type="match status" value="1"/>
</dbReference>
<dbReference type="SUPFAM" id="SSF56784">
    <property type="entry name" value="HAD-like"/>
    <property type="match status" value="1"/>
</dbReference>
<dbReference type="InterPro" id="IPR000150">
    <property type="entry name" value="Cof"/>
</dbReference>
<dbReference type="PROSITE" id="PS01229">
    <property type="entry name" value="COF_2"/>
    <property type="match status" value="1"/>
</dbReference>
<evidence type="ECO:0000313" key="1">
    <source>
        <dbReference type="EMBL" id="EHI60885.1"/>
    </source>
</evidence>
<evidence type="ECO:0008006" key="3">
    <source>
        <dbReference type="Google" id="ProtNLM"/>
    </source>
</evidence>
<dbReference type="HOGENOM" id="CLU_044146_7_0_9"/>
<dbReference type="InterPro" id="IPR006379">
    <property type="entry name" value="HAD-SF_hydro_IIB"/>
</dbReference>
<dbReference type="GO" id="GO:0000287">
    <property type="term" value="F:magnesium ion binding"/>
    <property type="evidence" value="ECO:0007669"/>
    <property type="project" value="TreeGrafter"/>
</dbReference>
<comment type="caution">
    <text evidence="1">The sequence shown here is derived from an EMBL/GenBank/DDBJ whole genome shotgun (WGS) entry which is preliminary data.</text>
</comment>
<dbReference type="Pfam" id="PF08282">
    <property type="entry name" value="Hydrolase_3"/>
    <property type="match status" value="1"/>
</dbReference>
<dbReference type="InterPro" id="IPR023214">
    <property type="entry name" value="HAD_sf"/>
</dbReference>
<dbReference type="SFLD" id="SFLDS00003">
    <property type="entry name" value="Haloacid_Dehalogenase"/>
    <property type="match status" value="1"/>
</dbReference>
<dbReference type="Gene3D" id="3.40.50.1000">
    <property type="entry name" value="HAD superfamily/HAD-like"/>
    <property type="match status" value="1"/>
</dbReference>
<dbReference type="PANTHER" id="PTHR10000:SF25">
    <property type="entry name" value="PHOSPHATASE YKRA-RELATED"/>
    <property type="match status" value="1"/>
</dbReference>
<dbReference type="EMBL" id="ADLN01000009">
    <property type="protein sequence ID" value="EHI60885.1"/>
    <property type="molecule type" value="Genomic_DNA"/>
</dbReference>
<reference evidence="1 2" key="1">
    <citation type="submission" date="2011-08" db="EMBL/GenBank/DDBJ databases">
        <title>The Genome Sequence of Clostridium hathewayi WAL-18680.</title>
        <authorList>
            <consortium name="The Broad Institute Genome Sequencing Platform"/>
            <person name="Earl A."/>
            <person name="Ward D."/>
            <person name="Feldgarden M."/>
            <person name="Gevers D."/>
            <person name="Finegold S.M."/>
            <person name="Summanen P.H."/>
            <person name="Molitoris D.R."/>
            <person name="Song M."/>
            <person name="Daigneault M."/>
            <person name="Allen-Vercoe E."/>
            <person name="Young S.K."/>
            <person name="Zeng Q."/>
            <person name="Gargeya S."/>
            <person name="Fitzgerald M."/>
            <person name="Haas B."/>
            <person name="Abouelleil A."/>
            <person name="Alvarado L."/>
            <person name="Arachchi H.M."/>
            <person name="Berlin A."/>
            <person name="Brown A."/>
            <person name="Chapman S.B."/>
            <person name="Chen Z."/>
            <person name="Dunbar C."/>
            <person name="Freedman E."/>
            <person name="Gearin G."/>
            <person name="Gellesch M."/>
            <person name="Goldberg J."/>
            <person name="Griggs A."/>
            <person name="Gujja S."/>
            <person name="Heiman D."/>
            <person name="Howarth C."/>
            <person name="Larson L."/>
            <person name="Lui A."/>
            <person name="MacDonald P.J.P."/>
            <person name="Montmayeur A."/>
            <person name="Murphy C."/>
            <person name="Neiman D."/>
            <person name="Pearson M."/>
            <person name="Priest M."/>
            <person name="Roberts A."/>
            <person name="Saif S."/>
            <person name="Shea T."/>
            <person name="Shenoy N."/>
            <person name="Sisk P."/>
            <person name="Stolte C."/>
            <person name="Sykes S."/>
            <person name="Wortman J."/>
            <person name="Nusbaum C."/>
            <person name="Birren B."/>
        </authorList>
    </citation>
    <scope>NUCLEOTIDE SEQUENCE [LARGE SCALE GENOMIC DNA]</scope>
    <source>
        <strain evidence="1 2">WAL-18680</strain>
    </source>
</reference>
<dbReference type="NCBIfam" id="TIGR01484">
    <property type="entry name" value="HAD-SF-IIB"/>
    <property type="match status" value="1"/>
</dbReference>
<name>G5IBW7_9FIRM</name>
<evidence type="ECO:0000313" key="2">
    <source>
        <dbReference type="Proteomes" id="UP000005384"/>
    </source>
</evidence>
<dbReference type="PANTHER" id="PTHR10000">
    <property type="entry name" value="PHOSPHOSERINE PHOSPHATASE"/>
    <property type="match status" value="1"/>
</dbReference>
<gene>
    <name evidence="1" type="ORF">HMPREF9473_00950</name>
</gene>
<dbReference type="InterPro" id="IPR036412">
    <property type="entry name" value="HAD-like_sf"/>
</dbReference>
<dbReference type="AlphaFoldDB" id="G5IBW7"/>
<dbReference type="GO" id="GO:0016791">
    <property type="term" value="F:phosphatase activity"/>
    <property type="evidence" value="ECO:0007669"/>
    <property type="project" value="TreeGrafter"/>
</dbReference>
<dbReference type="Gene3D" id="3.30.1240.10">
    <property type="match status" value="1"/>
</dbReference>
<protein>
    <recommendedName>
        <fullName evidence="3">Cof-like hydrolase</fullName>
    </recommendedName>
</protein>
<sequence>MIKAIFFDIDGTLLSHTCCHVPESTLKALEMLKQNGIKTFIASGRHASEMKKLPLNIDDFEGFVTLNGQYCYNNERVIYDLPIDKGDLMAMVEDIKQNRYPCIFVEEDRMYINYNDDYVQMVQDAISTPLPEIGDINRVGEREIYQLIPYVTAEQEEHILSLMPNSLPTRWHELAIDIIPAKGGKQNGIRKMIEYYNIPREEIMAIGDGENDLDMMEFAGISVAMGNAVPSVKAAADYVTDDVDHDGIYNALKHFNLI</sequence>
<proteinExistence type="predicted"/>
<organism evidence="1 2">
    <name type="scientific">Hungatella hathewayi WAL-18680</name>
    <dbReference type="NCBI Taxonomy" id="742737"/>
    <lineage>
        <taxon>Bacteria</taxon>
        <taxon>Bacillati</taxon>
        <taxon>Bacillota</taxon>
        <taxon>Clostridia</taxon>
        <taxon>Lachnospirales</taxon>
        <taxon>Lachnospiraceae</taxon>
        <taxon>Hungatella</taxon>
    </lineage>
</organism>
<dbReference type="PROSITE" id="PS01228">
    <property type="entry name" value="COF_1"/>
    <property type="match status" value="1"/>
</dbReference>
<dbReference type="Proteomes" id="UP000005384">
    <property type="component" value="Unassembled WGS sequence"/>
</dbReference>
<dbReference type="SFLD" id="SFLDG01144">
    <property type="entry name" value="C2.B.4:_PGP_Like"/>
    <property type="match status" value="1"/>
</dbReference>
<keyword evidence="2" id="KW-1185">Reference proteome</keyword>
<dbReference type="PATRIC" id="fig|742737.3.peg.950"/>